<evidence type="ECO:0000313" key="7">
    <source>
        <dbReference type="Proteomes" id="UP000286746"/>
    </source>
</evidence>
<keyword evidence="1" id="KW-0805">Transcription regulation</keyword>
<name>A0A401VTK9_STREY</name>
<evidence type="ECO:0000313" key="6">
    <source>
        <dbReference type="EMBL" id="GCD40420.1"/>
    </source>
</evidence>
<gene>
    <name evidence="6" type="ORF">GKJPGBOP_00069</name>
</gene>
<dbReference type="Proteomes" id="UP000286746">
    <property type="component" value="Unassembled WGS sequence"/>
</dbReference>
<keyword evidence="2 4" id="KW-0238">DNA-binding</keyword>
<feature type="DNA-binding region" description="H-T-H motif" evidence="4">
    <location>
        <begin position="29"/>
        <end position="48"/>
    </location>
</feature>
<reference evidence="6 7" key="1">
    <citation type="submission" date="2018-11" db="EMBL/GenBank/DDBJ databases">
        <title>Whole genome sequence of Streptomyces paromomycinus NBRC 15454(T).</title>
        <authorList>
            <person name="Komaki H."/>
            <person name="Tamura T."/>
        </authorList>
    </citation>
    <scope>NUCLEOTIDE SEQUENCE [LARGE SCALE GENOMIC DNA]</scope>
    <source>
        <strain evidence="6 7">NBRC 15454</strain>
    </source>
</reference>
<protein>
    <submittedName>
        <fullName evidence="6">TetR family transcriptional regulator</fullName>
    </submittedName>
</protein>
<evidence type="ECO:0000259" key="5">
    <source>
        <dbReference type="PROSITE" id="PS50977"/>
    </source>
</evidence>
<dbReference type="PROSITE" id="PS50977">
    <property type="entry name" value="HTH_TETR_2"/>
    <property type="match status" value="1"/>
</dbReference>
<evidence type="ECO:0000256" key="1">
    <source>
        <dbReference type="ARBA" id="ARBA00023015"/>
    </source>
</evidence>
<dbReference type="Gene3D" id="1.10.10.60">
    <property type="entry name" value="Homeodomain-like"/>
    <property type="match status" value="1"/>
</dbReference>
<evidence type="ECO:0000256" key="4">
    <source>
        <dbReference type="PROSITE-ProRule" id="PRU00335"/>
    </source>
</evidence>
<accession>A0A401VTK9</accession>
<dbReference type="Pfam" id="PF00440">
    <property type="entry name" value="TetR_N"/>
    <property type="match status" value="1"/>
</dbReference>
<keyword evidence="3" id="KW-0804">Transcription</keyword>
<keyword evidence="7" id="KW-1185">Reference proteome</keyword>
<dbReference type="Gene3D" id="1.10.357.10">
    <property type="entry name" value="Tetracycline Repressor, domain 2"/>
    <property type="match status" value="1"/>
</dbReference>
<evidence type="ECO:0000256" key="3">
    <source>
        <dbReference type="ARBA" id="ARBA00023163"/>
    </source>
</evidence>
<dbReference type="InterPro" id="IPR036271">
    <property type="entry name" value="Tet_transcr_reg_TetR-rel_C_sf"/>
</dbReference>
<proteinExistence type="predicted"/>
<dbReference type="RefSeq" id="WP_125050675.1">
    <property type="nucleotide sequence ID" value="NZ_BHZD01000001.1"/>
</dbReference>
<evidence type="ECO:0000256" key="2">
    <source>
        <dbReference type="ARBA" id="ARBA00023125"/>
    </source>
</evidence>
<dbReference type="InterPro" id="IPR011075">
    <property type="entry name" value="TetR_C"/>
</dbReference>
<dbReference type="GO" id="GO:0003677">
    <property type="term" value="F:DNA binding"/>
    <property type="evidence" value="ECO:0007669"/>
    <property type="project" value="UniProtKB-UniRule"/>
</dbReference>
<dbReference type="InterPro" id="IPR009057">
    <property type="entry name" value="Homeodomain-like_sf"/>
</dbReference>
<dbReference type="PANTHER" id="PTHR47506">
    <property type="entry name" value="TRANSCRIPTIONAL REGULATORY PROTEIN"/>
    <property type="match status" value="1"/>
</dbReference>
<dbReference type="SUPFAM" id="SSF48498">
    <property type="entry name" value="Tetracyclin repressor-like, C-terminal domain"/>
    <property type="match status" value="1"/>
</dbReference>
<dbReference type="SUPFAM" id="SSF46689">
    <property type="entry name" value="Homeodomain-like"/>
    <property type="match status" value="1"/>
</dbReference>
<sequence>MAGKKQFDMDAALDAAMIQFWRAGYADTSVDDLSRATGLNRSSIYSSLGDKDTLFLRCLDRYAARYGDKYDAALSCAASEPLAAVRAFFDVTLERIADPELPDGCLIAQSAMAIPVLRPAVAAYAKKALGCQRARLRAALKAGRLTDRDADAFAEHAAAVNQSLAVMSRAGSSPAQLLAVVGVTVDALSQALRATRRVEENRGRSHSPMKAT</sequence>
<dbReference type="PANTHER" id="PTHR47506:SF1">
    <property type="entry name" value="HTH-TYPE TRANSCRIPTIONAL REGULATOR YJDC"/>
    <property type="match status" value="1"/>
</dbReference>
<organism evidence="6 7">
    <name type="scientific">Streptomyces paromomycinus</name>
    <name type="common">Streptomyces rimosus subsp. paromomycinus</name>
    <dbReference type="NCBI Taxonomy" id="92743"/>
    <lineage>
        <taxon>Bacteria</taxon>
        <taxon>Bacillati</taxon>
        <taxon>Actinomycetota</taxon>
        <taxon>Actinomycetes</taxon>
        <taxon>Kitasatosporales</taxon>
        <taxon>Streptomycetaceae</taxon>
        <taxon>Streptomyces</taxon>
    </lineage>
</organism>
<comment type="caution">
    <text evidence="6">The sequence shown here is derived from an EMBL/GenBank/DDBJ whole genome shotgun (WGS) entry which is preliminary data.</text>
</comment>
<feature type="domain" description="HTH tetR-type" evidence="5">
    <location>
        <begin position="6"/>
        <end position="66"/>
    </location>
</feature>
<dbReference type="InterPro" id="IPR001647">
    <property type="entry name" value="HTH_TetR"/>
</dbReference>
<dbReference type="EMBL" id="BHZD01000001">
    <property type="protein sequence ID" value="GCD40420.1"/>
    <property type="molecule type" value="Genomic_DNA"/>
</dbReference>
<dbReference type="AlphaFoldDB" id="A0A401VTK9"/>
<dbReference type="Pfam" id="PF16925">
    <property type="entry name" value="TetR_C_13"/>
    <property type="match status" value="1"/>
</dbReference>